<protein>
    <submittedName>
        <fullName evidence="1">Uncharacterized protein</fullName>
    </submittedName>
</protein>
<gene>
    <name evidence="1" type="ORF">AVEN_133937_1</name>
</gene>
<name>A0A4Y2D3A6_ARAVE</name>
<evidence type="ECO:0000313" key="2">
    <source>
        <dbReference type="Proteomes" id="UP000499080"/>
    </source>
</evidence>
<sequence>MLKVTATKNTNDFQSIGGAPPIDWRRGRLALRCRLGDRSAPGSKPDSTENTSCIGRVARQIVCRVSNVLPLLWCDSLERKVPVQASASSSDCGSKLRGPS</sequence>
<evidence type="ECO:0000313" key="1">
    <source>
        <dbReference type="EMBL" id="GBM11210.1"/>
    </source>
</evidence>
<accession>A0A4Y2D3A6</accession>
<organism evidence="1 2">
    <name type="scientific">Araneus ventricosus</name>
    <name type="common">Orbweaver spider</name>
    <name type="synonym">Epeira ventricosa</name>
    <dbReference type="NCBI Taxonomy" id="182803"/>
    <lineage>
        <taxon>Eukaryota</taxon>
        <taxon>Metazoa</taxon>
        <taxon>Ecdysozoa</taxon>
        <taxon>Arthropoda</taxon>
        <taxon>Chelicerata</taxon>
        <taxon>Arachnida</taxon>
        <taxon>Araneae</taxon>
        <taxon>Araneomorphae</taxon>
        <taxon>Entelegynae</taxon>
        <taxon>Araneoidea</taxon>
        <taxon>Araneidae</taxon>
        <taxon>Araneus</taxon>
    </lineage>
</organism>
<dbReference type="EMBL" id="BGPR01000296">
    <property type="protein sequence ID" value="GBM11210.1"/>
    <property type="molecule type" value="Genomic_DNA"/>
</dbReference>
<proteinExistence type="predicted"/>
<keyword evidence="2" id="KW-1185">Reference proteome</keyword>
<reference evidence="1 2" key="1">
    <citation type="journal article" date="2019" name="Sci. Rep.">
        <title>Orb-weaving spider Araneus ventricosus genome elucidates the spidroin gene catalogue.</title>
        <authorList>
            <person name="Kono N."/>
            <person name="Nakamura H."/>
            <person name="Ohtoshi R."/>
            <person name="Moran D.A.P."/>
            <person name="Shinohara A."/>
            <person name="Yoshida Y."/>
            <person name="Fujiwara M."/>
            <person name="Mori M."/>
            <person name="Tomita M."/>
            <person name="Arakawa K."/>
        </authorList>
    </citation>
    <scope>NUCLEOTIDE SEQUENCE [LARGE SCALE GENOMIC DNA]</scope>
</reference>
<dbReference type="Proteomes" id="UP000499080">
    <property type="component" value="Unassembled WGS sequence"/>
</dbReference>
<dbReference type="AlphaFoldDB" id="A0A4Y2D3A6"/>
<comment type="caution">
    <text evidence="1">The sequence shown here is derived from an EMBL/GenBank/DDBJ whole genome shotgun (WGS) entry which is preliminary data.</text>
</comment>